<dbReference type="EMBL" id="JBHUEH010000029">
    <property type="protein sequence ID" value="MFD1887576.1"/>
    <property type="molecule type" value="Genomic_DNA"/>
</dbReference>
<dbReference type="PANTHER" id="PTHR28259:SF1">
    <property type="entry name" value="FLUORIDE EXPORT PROTEIN 1-RELATED"/>
    <property type="match status" value="1"/>
</dbReference>
<organism evidence="11 12">
    <name type="scientific">Paenibacillus wenxiniae</name>
    <dbReference type="NCBI Taxonomy" id="1636843"/>
    <lineage>
        <taxon>Bacteria</taxon>
        <taxon>Bacillati</taxon>
        <taxon>Bacillota</taxon>
        <taxon>Bacilli</taxon>
        <taxon>Bacillales</taxon>
        <taxon>Paenibacillaceae</taxon>
        <taxon>Paenibacillus</taxon>
    </lineage>
</organism>
<accession>A0ABW4RMM5</accession>
<evidence type="ECO:0000313" key="12">
    <source>
        <dbReference type="Proteomes" id="UP001597233"/>
    </source>
</evidence>
<name>A0ABW4RMM5_9BACL</name>
<evidence type="ECO:0000256" key="3">
    <source>
        <dbReference type="ARBA" id="ARBA00022692"/>
    </source>
</evidence>
<evidence type="ECO:0000256" key="5">
    <source>
        <dbReference type="ARBA" id="ARBA00023136"/>
    </source>
</evidence>
<keyword evidence="2 10" id="KW-1003">Cell membrane</keyword>
<comment type="similarity">
    <text evidence="7 10">Belongs to the fluoride channel Fluc/FEX (TC 1.A.43) family.</text>
</comment>
<evidence type="ECO:0000256" key="9">
    <source>
        <dbReference type="ARBA" id="ARBA00049940"/>
    </source>
</evidence>
<evidence type="ECO:0000256" key="2">
    <source>
        <dbReference type="ARBA" id="ARBA00022475"/>
    </source>
</evidence>
<dbReference type="Proteomes" id="UP001597233">
    <property type="component" value="Unassembled WGS sequence"/>
</dbReference>
<keyword evidence="10" id="KW-0813">Transport</keyword>
<comment type="function">
    <text evidence="9 10">Fluoride-specific ion channel. Important for reducing fluoride concentration in the cell, thus reducing its toxicity.</text>
</comment>
<feature type="transmembrane region" description="Helical" evidence="10">
    <location>
        <begin position="60"/>
        <end position="79"/>
    </location>
</feature>
<keyword evidence="5 10" id="KW-0472">Membrane</keyword>
<evidence type="ECO:0000256" key="8">
    <source>
        <dbReference type="ARBA" id="ARBA00035585"/>
    </source>
</evidence>
<reference evidence="12" key="1">
    <citation type="journal article" date="2019" name="Int. J. Syst. Evol. Microbiol.">
        <title>The Global Catalogue of Microorganisms (GCM) 10K type strain sequencing project: providing services to taxonomists for standard genome sequencing and annotation.</title>
        <authorList>
            <consortium name="The Broad Institute Genomics Platform"/>
            <consortium name="The Broad Institute Genome Sequencing Center for Infectious Disease"/>
            <person name="Wu L."/>
            <person name="Ma J."/>
        </authorList>
    </citation>
    <scope>NUCLEOTIDE SEQUENCE [LARGE SCALE GENOMIC DNA]</scope>
    <source>
        <strain evidence="12">CCUG 54950</strain>
    </source>
</reference>
<dbReference type="PANTHER" id="PTHR28259">
    <property type="entry name" value="FLUORIDE EXPORT PROTEIN 1-RELATED"/>
    <property type="match status" value="1"/>
</dbReference>
<dbReference type="Pfam" id="PF02537">
    <property type="entry name" value="CRCB"/>
    <property type="match status" value="1"/>
</dbReference>
<evidence type="ECO:0000256" key="1">
    <source>
        <dbReference type="ARBA" id="ARBA00004651"/>
    </source>
</evidence>
<keyword evidence="10" id="KW-0915">Sodium</keyword>
<keyword evidence="12" id="KW-1185">Reference proteome</keyword>
<comment type="caution">
    <text evidence="11">The sequence shown here is derived from an EMBL/GenBank/DDBJ whole genome shotgun (WGS) entry which is preliminary data.</text>
</comment>
<comment type="activity regulation">
    <text evidence="10">Na(+) is not transported, but it plays an essential structural role and its presence is essential for fluoride channel function.</text>
</comment>
<feature type="transmembrane region" description="Helical" evidence="10">
    <location>
        <begin position="91"/>
        <end position="114"/>
    </location>
</feature>
<evidence type="ECO:0000256" key="6">
    <source>
        <dbReference type="ARBA" id="ARBA00023303"/>
    </source>
</evidence>
<dbReference type="NCBIfam" id="TIGR00494">
    <property type="entry name" value="crcB"/>
    <property type="match status" value="1"/>
</dbReference>
<keyword evidence="6 10" id="KW-0407">Ion channel</keyword>
<feature type="transmembrane region" description="Helical" evidence="10">
    <location>
        <begin position="29"/>
        <end position="48"/>
    </location>
</feature>
<keyword evidence="10" id="KW-0479">Metal-binding</keyword>
<gene>
    <name evidence="10 11" type="primary">crcB</name>
    <name evidence="10" type="synonym">fluC</name>
    <name evidence="11" type="ORF">ACFSC9_18970</name>
</gene>
<evidence type="ECO:0000256" key="4">
    <source>
        <dbReference type="ARBA" id="ARBA00022989"/>
    </source>
</evidence>
<evidence type="ECO:0000313" key="11">
    <source>
        <dbReference type="EMBL" id="MFD1887576.1"/>
    </source>
</evidence>
<sequence>MLYVLVAVAGVLGAICRYLIGVLIPSQGFPIATLLINLTGCFLLAIVMRYIARLPHVSSNMVTVMGTGFVGSYTTFSTFSLESIQLIERQLYMTALLYIGASLIGGLLFTWLGFVCSERLLSRKEANANAR</sequence>
<proteinExistence type="inferred from homology"/>
<feature type="binding site" evidence="10">
    <location>
        <position position="74"/>
    </location>
    <ligand>
        <name>Na(+)</name>
        <dbReference type="ChEBI" id="CHEBI:29101"/>
        <note>structural</note>
    </ligand>
</feature>
<keyword evidence="4 10" id="KW-1133">Transmembrane helix</keyword>
<protein>
    <recommendedName>
        <fullName evidence="10">Fluoride-specific ion channel FluC</fullName>
    </recommendedName>
</protein>
<dbReference type="HAMAP" id="MF_00454">
    <property type="entry name" value="FluC"/>
    <property type="match status" value="1"/>
</dbReference>
<evidence type="ECO:0000256" key="10">
    <source>
        <dbReference type="HAMAP-Rule" id="MF_00454"/>
    </source>
</evidence>
<keyword evidence="10" id="KW-0406">Ion transport</keyword>
<dbReference type="InterPro" id="IPR003691">
    <property type="entry name" value="FluC"/>
</dbReference>
<evidence type="ECO:0000256" key="7">
    <source>
        <dbReference type="ARBA" id="ARBA00035120"/>
    </source>
</evidence>
<dbReference type="RefSeq" id="WP_347326367.1">
    <property type="nucleotide sequence ID" value="NZ_JBCGUH010000011.1"/>
</dbReference>
<keyword evidence="3 10" id="KW-0812">Transmembrane</keyword>
<feature type="binding site" evidence="10">
    <location>
        <position position="71"/>
    </location>
    <ligand>
        <name>Na(+)</name>
        <dbReference type="ChEBI" id="CHEBI:29101"/>
        <note>structural</note>
    </ligand>
</feature>
<comment type="catalytic activity">
    <reaction evidence="8">
        <text>fluoride(in) = fluoride(out)</text>
        <dbReference type="Rhea" id="RHEA:76159"/>
        <dbReference type="ChEBI" id="CHEBI:17051"/>
    </reaction>
    <physiologicalReaction direction="left-to-right" evidence="8">
        <dbReference type="Rhea" id="RHEA:76160"/>
    </physiologicalReaction>
</comment>
<comment type="subcellular location">
    <subcellularLocation>
        <location evidence="1 10">Cell membrane</location>
        <topology evidence="1 10">Multi-pass membrane protein</topology>
    </subcellularLocation>
</comment>